<dbReference type="RefSeq" id="WP_111539747.1">
    <property type="nucleotide sequence ID" value="NZ_QKYV01000001.1"/>
</dbReference>
<dbReference type="Proteomes" id="UP000249542">
    <property type="component" value="Unassembled WGS sequence"/>
</dbReference>
<dbReference type="Pfam" id="PF22322">
    <property type="entry name" value="DUF6973"/>
    <property type="match status" value="1"/>
</dbReference>
<feature type="domain" description="DUF6973" evidence="1">
    <location>
        <begin position="21"/>
        <end position="139"/>
    </location>
</feature>
<keyword evidence="3" id="KW-1185">Reference proteome</keyword>
<evidence type="ECO:0000313" key="3">
    <source>
        <dbReference type="Proteomes" id="UP000249542"/>
    </source>
</evidence>
<dbReference type="AlphaFoldDB" id="A0A2W7IAZ2"/>
<comment type="caution">
    <text evidence="2">The sequence shown here is derived from an EMBL/GenBank/DDBJ whole genome shotgun (WGS) entry which is preliminary data.</text>
</comment>
<sequence length="162" mass="18959">MAIWARIKNLNFKQFFVLAQHFTLHPTYIIPTYKATQKSVSICNQLFGKSHHKNNKANAFRHALWNFLIAQYCFRGNNSVKKSLEWARKITHLHEQLSPNEELAKIMDLHNNQQGRNLFEQGINEENIVAVLQQEMKKALKVSTPNEAKKATQQLIYIENER</sequence>
<accession>A0A2W7IAZ2</accession>
<proteinExistence type="predicted"/>
<reference evidence="2 3" key="1">
    <citation type="submission" date="2018-06" db="EMBL/GenBank/DDBJ databases">
        <title>Genomic Encyclopedia of Archaeal and Bacterial Type Strains, Phase II (KMG-II): from individual species to whole genera.</title>
        <authorList>
            <person name="Goeker M."/>
        </authorList>
    </citation>
    <scope>NUCLEOTIDE SEQUENCE [LARGE SCALE GENOMIC DNA]</scope>
    <source>
        <strain evidence="2 3">DSM 15361</strain>
    </source>
</reference>
<dbReference type="InterPro" id="IPR054246">
    <property type="entry name" value="DUF6973"/>
</dbReference>
<evidence type="ECO:0000259" key="1">
    <source>
        <dbReference type="Pfam" id="PF22322"/>
    </source>
</evidence>
<organism evidence="2 3">
    <name type="scientific">Mesonia algae</name>
    <dbReference type="NCBI Taxonomy" id="213248"/>
    <lineage>
        <taxon>Bacteria</taxon>
        <taxon>Pseudomonadati</taxon>
        <taxon>Bacteroidota</taxon>
        <taxon>Flavobacteriia</taxon>
        <taxon>Flavobacteriales</taxon>
        <taxon>Flavobacteriaceae</taxon>
        <taxon>Mesonia</taxon>
    </lineage>
</organism>
<protein>
    <recommendedName>
        <fullName evidence="1">DUF6973 domain-containing protein</fullName>
    </recommendedName>
</protein>
<evidence type="ECO:0000313" key="2">
    <source>
        <dbReference type="EMBL" id="PZW44076.1"/>
    </source>
</evidence>
<dbReference type="EMBL" id="QKYV01000001">
    <property type="protein sequence ID" value="PZW44076.1"/>
    <property type="molecule type" value="Genomic_DNA"/>
</dbReference>
<gene>
    <name evidence="2" type="ORF">LX95_00406</name>
</gene>
<name>A0A2W7IAZ2_9FLAO</name>